<proteinExistence type="predicted"/>
<organism evidence="1 2">
    <name type="scientific">Niabella ginsenosidivorans</name>
    <dbReference type="NCBI Taxonomy" id="1176587"/>
    <lineage>
        <taxon>Bacteria</taxon>
        <taxon>Pseudomonadati</taxon>
        <taxon>Bacteroidota</taxon>
        <taxon>Chitinophagia</taxon>
        <taxon>Chitinophagales</taxon>
        <taxon>Chitinophagaceae</taxon>
        <taxon>Niabella</taxon>
    </lineage>
</organism>
<dbReference type="KEGG" id="nia:A8C56_08145"/>
<dbReference type="Proteomes" id="UP000077667">
    <property type="component" value="Chromosome"/>
</dbReference>
<protein>
    <submittedName>
        <fullName evidence="1">Uncharacterized protein</fullName>
    </submittedName>
</protein>
<evidence type="ECO:0000313" key="2">
    <source>
        <dbReference type="Proteomes" id="UP000077667"/>
    </source>
</evidence>
<dbReference type="EMBL" id="CP015772">
    <property type="protein sequence ID" value="ANH80957.1"/>
    <property type="molecule type" value="Genomic_DNA"/>
</dbReference>
<keyword evidence="2" id="KW-1185">Reference proteome</keyword>
<reference evidence="1 2" key="1">
    <citation type="submission" date="2016-05" db="EMBL/GenBank/DDBJ databases">
        <title>Niabella ginsenosidivorans BS26 whole genome sequencing.</title>
        <authorList>
            <person name="Im W.T."/>
            <person name="Siddiqi M.Z."/>
        </authorList>
    </citation>
    <scope>NUCLEOTIDE SEQUENCE [LARGE SCALE GENOMIC DNA]</scope>
    <source>
        <strain evidence="1 2">BS26</strain>
    </source>
</reference>
<dbReference type="STRING" id="1176587.A8C56_08145"/>
<dbReference type="AlphaFoldDB" id="A0A1A9HZX4"/>
<evidence type="ECO:0000313" key="1">
    <source>
        <dbReference type="EMBL" id="ANH80957.1"/>
    </source>
</evidence>
<name>A0A1A9HZX4_9BACT</name>
<gene>
    <name evidence="1" type="ORF">A8C56_08145</name>
</gene>
<sequence length="88" mass="9736">MIRYIRKVGNNQDLFHVQPFLRLLIYKKNWFQKNSPAAVSRAGIGLPLPVKIPAAAAGMHLQGLQPSATERLSVHLPKPFGGIPVLKL</sequence>
<accession>A0A1A9HZX4</accession>